<dbReference type="PANTHER" id="PTHR13966">
    <property type="entry name" value="ENDONUCLEASE RELATED"/>
    <property type="match status" value="1"/>
</dbReference>
<dbReference type="Gene3D" id="3.40.570.10">
    <property type="entry name" value="Extracellular Endonuclease, subunit A"/>
    <property type="match status" value="1"/>
</dbReference>
<dbReference type="InterPro" id="IPR020821">
    <property type="entry name" value="ENPP1-3/EXOG-like_nuc-like"/>
</dbReference>
<keyword evidence="4 9" id="KW-0479">Metal-binding</keyword>
<evidence type="ECO:0000256" key="7">
    <source>
        <dbReference type="ARBA" id="ARBA00022842"/>
    </source>
</evidence>
<dbReference type="GO" id="GO:0046872">
    <property type="term" value="F:metal ion binding"/>
    <property type="evidence" value="ECO:0007669"/>
    <property type="project" value="UniProtKB-KW"/>
</dbReference>
<dbReference type="SUPFAM" id="SSF54060">
    <property type="entry name" value="His-Me finger endonucleases"/>
    <property type="match status" value="1"/>
</dbReference>
<feature type="signal peptide" evidence="11">
    <location>
        <begin position="1"/>
        <end position="20"/>
    </location>
</feature>
<dbReference type="PROSITE" id="PS01070">
    <property type="entry name" value="NUCLEASE_NON_SPEC"/>
    <property type="match status" value="1"/>
</dbReference>
<evidence type="ECO:0000256" key="11">
    <source>
        <dbReference type="SAM" id="SignalP"/>
    </source>
</evidence>
<feature type="domain" description="DNA/RNA non-specific endonuclease/pyrophosphatase/phosphodiesterase" evidence="13">
    <location>
        <begin position="53"/>
        <end position="230"/>
    </location>
</feature>
<keyword evidence="5 10" id="KW-0255">Endonuclease</keyword>
<dbReference type="InterPro" id="IPR018524">
    <property type="entry name" value="DNA/RNA_endonuclease_AS"/>
</dbReference>
<dbReference type="InterPro" id="IPR040255">
    <property type="entry name" value="Non-specific_endonuclease"/>
</dbReference>
<gene>
    <name evidence="14" type="ORF">COMX_01605</name>
</gene>
<proteinExistence type="inferred from homology"/>
<dbReference type="Proteomes" id="UP000019250">
    <property type="component" value="Unassembled WGS sequence"/>
</dbReference>
<dbReference type="PANTHER" id="PTHR13966:SF5">
    <property type="entry name" value="ENDONUCLEASE G, MITOCHONDRIAL"/>
    <property type="match status" value="1"/>
</dbReference>
<dbReference type="InterPro" id="IPR044925">
    <property type="entry name" value="His-Me_finger_sf"/>
</dbReference>
<dbReference type="eggNOG" id="COG1864">
    <property type="taxonomic scope" value="Bacteria"/>
</dbReference>
<protein>
    <recommendedName>
        <fullName evidence="10">Endonuclease</fullName>
        <ecNumber evidence="10">3.1.30.-</ecNumber>
    </recommendedName>
</protein>
<dbReference type="GO" id="GO:0000014">
    <property type="term" value="F:single-stranded DNA endodeoxyribonuclease activity"/>
    <property type="evidence" value="ECO:0007669"/>
    <property type="project" value="TreeGrafter"/>
</dbReference>
<evidence type="ECO:0000256" key="5">
    <source>
        <dbReference type="ARBA" id="ARBA00022759"/>
    </source>
</evidence>
<comment type="caution">
    <text evidence="14">The sequence shown here is derived from an EMBL/GenBank/DDBJ whole genome shotgun (WGS) entry which is preliminary data.</text>
</comment>
<evidence type="ECO:0000256" key="3">
    <source>
        <dbReference type="ARBA" id="ARBA00022722"/>
    </source>
</evidence>
<evidence type="ECO:0000313" key="15">
    <source>
        <dbReference type="Proteomes" id="UP000019250"/>
    </source>
</evidence>
<feature type="chain" id="PRO_5004893301" description="Endonuclease" evidence="11">
    <location>
        <begin position="21"/>
        <end position="264"/>
    </location>
</feature>
<dbReference type="GO" id="GO:0003676">
    <property type="term" value="F:nucleic acid binding"/>
    <property type="evidence" value="ECO:0007669"/>
    <property type="project" value="InterPro"/>
</dbReference>
<dbReference type="EMBL" id="ATSX01000001">
    <property type="protein sequence ID" value="EUK18403.1"/>
    <property type="molecule type" value="Genomic_DNA"/>
</dbReference>
<evidence type="ECO:0000256" key="6">
    <source>
        <dbReference type="ARBA" id="ARBA00022801"/>
    </source>
</evidence>
<dbReference type="STRING" id="1208583.COMX_01605"/>
<dbReference type="PATRIC" id="fig|1208583.4.peg.322"/>
<evidence type="ECO:0000313" key="14">
    <source>
        <dbReference type="EMBL" id="EUK18403.1"/>
    </source>
</evidence>
<keyword evidence="11" id="KW-0732">Signal</keyword>
<dbReference type="InterPro" id="IPR044929">
    <property type="entry name" value="DNA/RNA_non-sp_Endonuclease_sf"/>
</dbReference>
<evidence type="ECO:0000259" key="13">
    <source>
        <dbReference type="SMART" id="SM00892"/>
    </source>
</evidence>
<feature type="active site" description="Proton acceptor" evidence="8">
    <location>
        <position position="111"/>
    </location>
</feature>
<organism evidence="14 15">
    <name type="scientific">Commensalibacter papalotli</name>
    <name type="common">ex Servin-Garciduenas et al. 2014</name>
    <dbReference type="NCBI Taxonomy" id="1208583"/>
    <lineage>
        <taxon>Bacteria</taxon>
        <taxon>Pseudomonadati</taxon>
        <taxon>Pseudomonadota</taxon>
        <taxon>Alphaproteobacteria</taxon>
        <taxon>Acetobacterales</taxon>
        <taxon>Acetobacteraceae</taxon>
    </lineage>
</organism>
<dbReference type="GO" id="GO:0004521">
    <property type="term" value="F:RNA endonuclease activity"/>
    <property type="evidence" value="ECO:0007669"/>
    <property type="project" value="TreeGrafter"/>
</dbReference>
<dbReference type="OrthoDB" id="9811262at2"/>
<comment type="similarity">
    <text evidence="2 10">Belongs to the DNA/RNA non-specific endonuclease family.</text>
</comment>
<evidence type="ECO:0000256" key="10">
    <source>
        <dbReference type="RuleBase" id="RU366055"/>
    </source>
</evidence>
<sequence length="264" mass="30520">MKKLYIAALLGLCISTQVKAQITCPYEAYGTPTSIMPTTEQKALPIQTDVRVCDEGYAWGFSKKTNVNVYSAELLTKEQVQKAKEMRRYGTFDNRDPLIRDYRNSGYDRGHMAPSGDMGNYESQVKTFIPQNLVPQTRQLNSGKWNWIENQTRQMAIQYGSVYVVTAPYFQGNTKKIGDDRLWVPYATWKAIYVPKLEQTGVYFCRNTQKPICYIQTVEFFTQKTGIDPFPKLDASIKAAQLPLPKMGEYKKQQKKHYQRKDWQ</sequence>
<dbReference type="EC" id="3.1.30.-" evidence="10"/>
<dbReference type="SMART" id="SM00477">
    <property type="entry name" value="NUC"/>
    <property type="match status" value="1"/>
</dbReference>
<feature type="domain" description="ENPP1-3/EXOG-like endonuclease/phosphodiesterase" evidence="12">
    <location>
        <begin position="54"/>
        <end position="236"/>
    </location>
</feature>
<comment type="cofactor">
    <cofactor evidence="1 10">
        <name>Mg(2+)</name>
        <dbReference type="ChEBI" id="CHEBI:18420"/>
    </cofactor>
</comment>
<name>W7DW02_9PROT</name>
<evidence type="ECO:0000256" key="4">
    <source>
        <dbReference type="ARBA" id="ARBA00022723"/>
    </source>
</evidence>
<keyword evidence="7" id="KW-0460">Magnesium</keyword>
<feature type="binding site" evidence="9">
    <location>
        <position position="141"/>
    </location>
    <ligand>
        <name>Mg(2+)</name>
        <dbReference type="ChEBI" id="CHEBI:18420"/>
        <note>catalytic</note>
    </ligand>
</feature>
<dbReference type="AlphaFoldDB" id="W7DW02"/>
<keyword evidence="15" id="KW-1185">Reference proteome</keyword>
<dbReference type="InterPro" id="IPR001604">
    <property type="entry name" value="Endo_G_ENPP1-like_dom"/>
</dbReference>
<keyword evidence="6 10" id="KW-0378">Hydrolase</keyword>
<evidence type="ECO:0000256" key="9">
    <source>
        <dbReference type="PIRSR" id="PIRSR640255-2"/>
    </source>
</evidence>
<keyword evidence="3 10" id="KW-0540">Nuclease</keyword>
<evidence type="ECO:0000256" key="1">
    <source>
        <dbReference type="ARBA" id="ARBA00001946"/>
    </source>
</evidence>
<evidence type="ECO:0000259" key="12">
    <source>
        <dbReference type="SMART" id="SM00477"/>
    </source>
</evidence>
<dbReference type="RefSeq" id="WP_051461776.1">
    <property type="nucleotide sequence ID" value="NZ_ATSX01000001.1"/>
</dbReference>
<dbReference type="Pfam" id="PF01223">
    <property type="entry name" value="Endonuclease_NS"/>
    <property type="match status" value="1"/>
</dbReference>
<accession>W7DW02</accession>
<reference evidence="14 15" key="1">
    <citation type="journal article" date="2014" name="Genome Announc.">
        <title>Draft Genome Sequence of Commensalibacter papalotli MX01, a Symbiont Identified from the Guts of Overwintering Monarch Butterflies.</title>
        <authorList>
            <person name="Servin-Garciduenas L.E."/>
            <person name="Sanchez-Quinto A."/>
            <person name="Martinez-Romero E."/>
        </authorList>
    </citation>
    <scope>NUCLEOTIDE SEQUENCE [LARGE SCALE GENOMIC DNA]</scope>
    <source>
        <strain evidence="15">MX-MONARCH01</strain>
    </source>
</reference>
<evidence type="ECO:0000256" key="2">
    <source>
        <dbReference type="ARBA" id="ARBA00010052"/>
    </source>
</evidence>
<evidence type="ECO:0000256" key="8">
    <source>
        <dbReference type="PIRSR" id="PIRSR640255-1"/>
    </source>
</evidence>
<dbReference type="SMART" id="SM00892">
    <property type="entry name" value="Endonuclease_NS"/>
    <property type="match status" value="1"/>
</dbReference>